<gene>
    <name evidence="1" type="primary">lanM</name>
    <name evidence="1" type="ORF">E5329_21045</name>
</gene>
<dbReference type="Proteomes" id="UP000304953">
    <property type="component" value="Unassembled WGS sequence"/>
</dbReference>
<keyword evidence="2" id="KW-1185">Reference proteome</keyword>
<dbReference type="EMBL" id="SRYA01000057">
    <property type="protein sequence ID" value="TGY91460.1"/>
    <property type="molecule type" value="Genomic_DNA"/>
</dbReference>
<reference evidence="1" key="1">
    <citation type="submission" date="2019-04" db="EMBL/GenBank/DDBJ databases">
        <title>Microbes associate with the intestines of laboratory mice.</title>
        <authorList>
            <person name="Navarre W."/>
            <person name="Wong E."/>
            <person name="Huang K."/>
            <person name="Tropini C."/>
            <person name="Ng K."/>
            <person name="Yu B."/>
        </authorList>
    </citation>
    <scope>NUCLEOTIDE SEQUENCE</scope>
    <source>
        <strain evidence="1">NM01_1-7b</strain>
    </source>
</reference>
<comment type="caution">
    <text evidence="1">The sequence shown here is derived from an EMBL/GenBank/DDBJ whole genome shotgun (WGS) entry which is preliminary data.</text>
</comment>
<evidence type="ECO:0000313" key="2">
    <source>
        <dbReference type="Proteomes" id="UP000304953"/>
    </source>
</evidence>
<name>A0AC61RR63_9FIRM</name>
<sequence>MSIKVKAKDFVKALWINERYQAICKQKTSLKGSPALLNEWKKRKSLLTEKDFEDIFSIMDYKEELFALAIDERLLEMKLLEELVLDSAWFKVLSESLEEESSRELKSISAEEVDYYIIVRNFLNYAEERIKILNLDTEILNSFMRGLMTKLLELAHKTIVLEINRARLMGKLVSETSHERYCEFFESHKDINQLVDFYKSYPVLARLMSKCTYDFVENTIAFSKRYDKHKNEIYEQFHISKEAKLCSAAMDMGDSHENGKTVILLEYSDGSKVVYKPKKLDIALAYNEFCKNINALAGETYIKTYDILCYEDYTFEEFVKQEECCDKSEVHEFYRNFGRLSCLLFYLNGNDFHRENIIASKNYPVVIDLETLLQRPNKSNFDNNFYMQQKKRILSESVARTSIFPNVYSDSKMDMSALNGASQEIPYEVERVKDEKLDTIHYVYEKMTSGDCTNKVTLCGETINAFDYGEDIIDGFRQMYTLLMDHKKELLSYISVFENKKCRMIIRNTMNYARMQQMALHPRCMRDALEREKLFENLWKYSLGDKVFHKSEIKDILENDIPIFFCNTSTNDVIDSTGNIIKDYYDESGMEALKNETKGLSLKNLEKQMSLIKLMTKQYSPIVNSRTNVMELKSVLSDHAKDRDYVKLAERIGDSLMKLAHYNEDKRKVSFDGIYQAPNGTWTVDVMHGNFYEGMAGMELFFHYLYQATGKEQYQEFENILHITGDGLKDVEKVNSAMSGKWSFVTAAVLGEKGDKEEILEVAQEILHTEDVNYADWLNGAASFVQILIYMYEKSMDIKILDVIEQFMDEIQNELKDHGLLGGFSHGYSSLAYLYGKVYALTGKSKYYSCCMELIGSDNKFFNEELGGWTDERLNNGEMNYHWCHGSLGIGLSRWLLREKCHIMDDVISRDIEIADASVTNSFLTKDDTLCHGNAGKVDYFIEKYLLTQDDRYLAQAKSIMNFIVDKAEYGTGGLPEFPNLGLFTGVAGIGYELLRLVNPGNMPSVLALQ</sequence>
<evidence type="ECO:0000313" key="1">
    <source>
        <dbReference type="EMBL" id="TGY91460.1"/>
    </source>
</evidence>
<accession>A0AC61RR63</accession>
<proteinExistence type="predicted"/>
<organism evidence="1 2">
    <name type="scientific">Petralouisia muris</name>
    <dbReference type="NCBI Taxonomy" id="3032872"/>
    <lineage>
        <taxon>Bacteria</taxon>
        <taxon>Bacillati</taxon>
        <taxon>Bacillota</taxon>
        <taxon>Clostridia</taxon>
        <taxon>Lachnospirales</taxon>
        <taxon>Lachnospiraceae</taxon>
        <taxon>Petralouisia</taxon>
    </lineage>
</organism>
<protein>
    <submittedName>
        <fullName evidence="1">Type 2 lantipeptide synthetase LanM</fullName>
    </submittedName>
</protein>